<dbReference type="PROSITE" id="PS50949">
    <property type="entry name" value="HTH_GNTR"/>
    <property type="match status" value="1"/>
</dbReference>
<dbReference type="SMART" id="SM00345">
    <property type="entry name" value="HTH_GNTR"/>
    <property type="match status" value="1"/>
</dbReference>
<dbReference type="InterPro" id="IPR000524">
    <property type="entry name" value="Tscrpt_reg_HTH_GntR"/>
</dbReference>
<evidence type="ECO:0000313" key="5">
    <source>
        <dbReference type="EMBL" id="GAJ95440.1"/>
    </source>
</evidence>
<dbReference type="SUPFAM" id="SSF48008">
    <property type="entry name" value="GntR ligand-binding domain-like"/>
    <property type="match status" value="1"/>
</dbReference>
<dbReference type="InterPro" id="IPR008920">
    <property type="entry name" value="TF_FadR/GntR_C"/>
</dbReference>
<keyword evidence="1" id="KW-0805">Transcription regulation</keyword>
<dbReference type="GO" id="GO:0003700">
    <property type="term" value="F:DNA-binding transcription factor activity"/>
    <property type="evidence" value="ECO:0007669"/>
    <property type="project" value="InterPro"/>
</dbReference>
<dbReference type="Gene3D" id="1.10.10.10">
    <property type="entry name" value="Winged helix-like DNA-binding domain superfamily/Winged helix DNA-binding domain"/>
    <property type="match status" value="1"/>
</dbReference>
<dbReference type="InterPro" id="IPR036390">
    <property type="entry name" value="WH_DNA-bd_sf"/>
</dbReference>
<dbReference type="PANTHER" id="PTHR43537">
    <property type="entry name" value="TRANSCRIPTIONAL REGULATOR, GNTR FAMILY"/>
    <property type="match status" value="1"/>
</dbReference>
<keyword evidence="3" id="KW-0804">Transcription</keyword>
<dbReference type="Pfam" id="PF07729">
    <property type="entry name" value="FCD"/>
    <property type="match status" value="1"/>
</dbReference>
<dbReference type="Gene3D" id="1.20.120.530">
    <property type="entry name" value="GntR ligand-binding domain-like"/>
    <property type="match status" value="1"/>
</dbReference>
<reference evidence="5 6" key="1">
    <citation type="submission" date="2014-05" db="EMBL/GenBank/DDBJ databases">
        <title>Whole genome shotgun sequence of Rhizobium rhizogenes NBRC 13257.</title>
        <authorList>
            <person name="Katano-Makiyama Y."/>
            <person name="Hosoyama A."/>
            <person name="Hashimoto M."/>
            <person name="Hosoyama Y."/>
            <person name="Noguchi M."/>
            <person name="Tsuchikane K."/>
            <person name="Kimura A."/>
            <person name="Ohji S."/>
            <person name="Ichikawa N."/>
            <person name="Yamazoe A."/>
            <person name="Fujita N."/>
        </authorList>
    </citation>
    <scope>NUCLEOTIDE SEQUENCE [LARGE SCALE GENOMIC DNA]</scope>
    <source>
        <strain evidence="5 6">NBRC 13257</strain>
    </source>
</reference>
<proteinExistence type="predicted"/>
<dbReference type="SUPFAM" id="SSF46785">
    <property type="entry name" value="Winged helix' DNA-binding domain"/>
    <property type="match status" value="1"/>
</dbReference>
<dbReference type="InterPro" id="IPR036388">
    <property type="entry name" value="WH-like_DNA-bd_sf"/>
</dbReference>
<dbReference type="Proteomes" id="UP000026941">
    <property type="component" value="Unassembled WGS sequence"/>
</dbReference>
<dbReference type="CDD" id="cd07377">
    <property type="entry name" value="WHTH_GntR"/>
    <property type="match status" value="1"/>
</dbReference>
<name>A0AA87U6U8_RHIRH</name>
<gene>
    <name evidence="5" type="ORF">RRH01S_11_03480</name>
</gene>
<feature type="domain" description="HTH gntR-type" evidence="4">
    <location>
        <begin position="14"/>
        <end position="81"/>
    </location>
</feature>
<dbReference type="GO" id="GO:0003677">
    <property type="term" value="F:DNA binding"/>
    <property type="evidence" value="ECO:0007669"/>
    <property type="project" value="UniProtKB-KW"/>
</dbReference>
<protein>
    <submittedName>
        <fullName evidence="5">GntR family transcriptional regulator</fullName>
    </submittedName>
</protein>
<evidence type="ECO:0000313" key="6">
    <source>
        <dbReference type="Proteomes" id="UP000026941"/>
    </source>
</evidence>
<comment type="caution">
    <text evidence="5">The sequence shown here is derived from an EMBL/GenBank/DDBJ whole genome shotgun (WGS) entry which is preliminary data.</text>
</comment>
<evidence type="ECO:0000256" key="2">
    <source>
        <dbReference type="ARBA" id="ARBA00023125"/>
    </source>
</evidence>
<organism evidence="5 6">
    <name type="scientific">Rhizobium rhizogenes NBRC 13257</name>
    <dbReference type="NCBI Taxonomy" id="1220581"/>
    <lineage>
        <taxon>Bacteria</taxon>
        <taxon>Pseudomonadati</taxon>
        <taxon>Pseudomonadota</taxon>
        <taxon>Alphaproteobacteria</taxon>
        <taxon>Hyphomicrobiales</taxon>
        <taxon>Rhizobiaceae</taxon>
        <taxon>Rhizobium/Agrobacterium group</taxon>
        <taxon>Rhizobium</taxon>
    </lineage>
</organism>
<dbReference type="Pfam" id="PF00392">
    <property type="entry name" value="GntR"/>
    <property type="match status" value="1"/>
</dbReference>
<dbReference type="EMBL" id="BAYX01000011">
    <property type="protein sequence ID" value="GAJ95440.1"/>
    <property type="molecule type" value="Genomic_DNA"/>
</dbReference>
<evidence type="ECO:0000259" key="4">
    <source>
        <dbReference type="PROSITE" id="PS50949"/>
    </source>
</evidence>
<evidence type="ECO:0000256" key="3">
    <source>
        <dbReference type="ARBA" id="ARBA00023163"/>
    </source>
</evidence>
<dbReference type="SMART" id="SM00895">
    <property type="entry name" value="FCD"/>
    <property type="match status" value="1"/>
</dbReference>
<dbReference type="AlphaFoldDB" id="A0AA87U6U8"/>
<sequence length="224" mass="25517">MNASIDALQILQTHSVSDLVREEILRQIKTGEIAGGDKLNEITFAQRFKVSRGPVREAFRALVEVGLVKLEKNRGVFVREIGEPEARELYELRATLDEMSGRLLAARITDADIAELRIWLVRLAELPEHEEGAQSFPMNIAFHDRIVEMAANATLLEFYRRVVDRMHLLRRRNFSSASGREASQAEHEAIVDALATRDPMRAGDVMRAHVMNGYRRFTLHADRK</sequence>
<dbReference type="InterPro" id="IPR011711">
    <property type="entry name" value="GntR_C"/>
</dbReference>
<keyword evidence="2" id="KW-0238">DNA-binding</keyword>
<dbReference type="RefSeq" id="WP_015917983.1">
    <property type="nucleotide sequence ID" value="NZ_BAYX01000011.1"/>
</dbReference>
<evidence type="ECO:0000256" key="1">
    <source>
        <dbReference type="ARBA" id="ARBA00023015"/>
    </source>
</evidence>
<accession>A0AA87U6U8</accession>
<dbReference type="PANTHER" id="PTHR43537:SF5">
    <property type="entry name" value="UXU OPERON TRANSCRIPTIONAL REGULATOR"/>
    <property type="match status" value="1"/>
</dbReference>